<proteinExistence type="predicted"/>
<dbReference type="EMBL" id="FUZV01000001">
    <property type="protein sequence ID" value="SKC61370.1"/>
    <property type="molecule type" value="Genomic_DNA"/>
</dbReference>
<dbReference type="Proteomes" id="UP000190341">
    <property type="component" value="Unassembled WGS sequence"/>
</dbReference>
<protein>
    <submittedName>
        <fullName evidence="3">Uncharacterized protein</fullName>
    </submittedName>
</protein>
<feature type="chain" id="PRO_5012685137" evidence="2">
    <location>
        <begin position="23"/>
        <end position="247"/>
    </location>
</feature>
<feature type="signal peptide" evidence="2">
    <location>
        <begin position="1"/>
        <end position="22"/>
    </location>
</feature>
<organism evidence="3 4">
    <name type="scientific">Pseudoxanthomonas indica</name>
    <dbReference type="NCBI Taxonomy" id="428993"/>
    <lineage>
        <taxon>Bacteria</taxon>
        <taxon>Pseudomonadati</taxon>
        <taxon>Pseudomonadota</taxon>
        <taxon>Gammaproteobacteria</taxon>
        <taxon>Lysobacterales</taxon>
        <taxon>Lysobacteraceae</taxon>
        <taxon>Pseudoxanthomonas</taxon>
    </lineage>
</organism>
<dbReference type="AlphaFoldDB" id="A0A1T5KCM7"/>
<keyword evidence="4" id="KW-1185">Reference proteome</keyword>
<evidence type="ECO:0000256" key="2">
    <source>
        <dbReference type="SAM" id="SignalP"/>
    </source>
</evidence>
<gene>
    <name evidence="3" type="ORF">SAMN06296058_1580</name>
</gene>
<keyword evidence="2" id="KW-0732">Signal</keyword>
<feature type="compositionally biased region" description="Low complexity" evidence="1">
    <location>
        <begin position="112"/>
        <end position="125"/>
    </location>
</feature>
<evidence type="ECO:0000313" key="4">
    <source>
        <dbReference type="Proteomes" id="UP000190341"/>
    </source>
</evidence>
<name>A0A1T5KCM7_9GAMM</name>
<evidence type="ECO:0000313" key="3">
    <source>
        <dbReference type="EMBL" id="SKC61370.1"/>
    </source>
</evidence>
<reference evidence="3 4" key="1">
    <citation type="submission" date="2017-02" db="EMBL/GenBank/DDBJ databases">
        <authorList>
            <person name="Peterson S.W."/>
        </authorList>
    </citation>
    <scope>NUCLEOTIDE SEQUENCE [LARGE SCALE GENOMIC DNA]</scope>
    <source>
        <strain evidence="3 4">P15</strain>
    </source>
</reference>
<evidence type="ECO:0000256" key="1">
    <source>
        <dbReference type="SAM" id="MobiDB-lite"/>
    </source>
</evidence>
<feature type="region of interest" description="Disordered" evidence="1">
    <location>
        <begin position="97"/>
        <end position="140"/>
    </location>
</feature>
<accession>A0A1T5KCM7</accession>
<sequence length="247" mass="26550">MKVLPLVLILLCAALVAGKVCAQSFFCNGQPRTTYSTCEPCPNSYQTRSQLRCTQPTDIQGNGCGAITCEGTCTCEEAPSNDASTGNADWVRQFERRNSGAPSGAREQAGTLPQQPQRSSSPQLQNAELPAAGGPRIRADDSVPMADVEISSCLRRVGKVGPLNRDDASLIVVTLQNTCSQCISGKVQVTNGKGEVGRDPFGRPARPSYFRPNLSVSTSFRVGDNAEWVWRDDVAVDVPDGRKRICQ</sequence>